<keyword evidence="1" id="KW-1133">Transmembrane helix</keyword>
<dbReference type="OrthoDB" id="6243211at2759"/>
<evidence type="ECO:0000313" key="2">
    <source>
        <dbReference type="EMBL" id="KAG8235638.1"/>
    </source>
</evidence>
<reference evidence="2" key="2">
    <citation type="submission" date="2017-10" db="EMBL/GenBank/DDBJ databases">
        <title>Ladona fulva Genome sequencing and assembly.</title>
        <authorList>
            <person name="Murali S."/>
            <person name="Richards S."/>
            <person name="Bandaranaike D."/>
            <person name="Bellair M."/>
            <person name="Blankenburg K."/>
            <person name="Chao H."/>
            <person name="Dinh H."/>
            <person name="Doddapaneni H."/>
            <person name="Dugan-Rocha S."/>
            <person name="Elkadiri S."/>
            <person name="Gnanaolivu R."/>
            <person name="Hernandez B."/>
            <person name="Skinner E."/>
            <person name="Javaid M."/>
            <person name="Lee S."/>
            <person name="Li M."/>
            <person name="Ming W."/>
            <person name="Munidasa M."/>
            <person name="Muniz J."/>
            <person name="Nguyen L."/>
            <person name="Hughes D."/>
            <person name="Osuji N."/>
            <person name="Pu L.-L."/>
            <person name="Puazo M."/>
            <person name="Qu C."/>
            <person name="Quiroz J."/>
            <person name="Raj R."/>
            <person name="Weissenberger G."/>
            <person name="Xin Y."/>
            <person name="Zou X."/>
            <person name="Han Y."/>
            <person name="Worley K."/>
            <person name="Muzny D."/>
            <person name="Gibbs R."/>
        </authorList>
    </citation>
    <scope>NUCLEOTIDE SEQUENCE</scope>
    <source>
        <strain evidence="2">Sampled in the wild</strain>
    </source>
</reference>
<keyword evidence="3" id="KW-1185">Reference proteome</keyword>
<organism evidence="2 3">
    <name type="scientific">Ladona fulva</name>
    <name type="common">Scarce chaser dragonfly</name>
    <name type="synonym">Libellula fulva</name>
    <dbReference type="NCBI Taxonomy" id="123851"/>
    <lineage>
        <taxon>Eukaryota</taxon>
        <taxon>Metazoa</taxon>
        <taxon>Ecdysozoa</taxon>
        <taxon>Arthropoda</taxon>
        <taxon>Hexapoda</taxon>
        <taxon>Insecta</taxon>
        <taxon>Pterygota</taxon>
        <taxon>Palaeoptera</taxon>
        <taxon>Odonata</taxon>
        <taxon>Epiprocta</taxon>
        <taxon>Anisoptera</taxon>
        <taxon>Libelluloidea</taxon>
        <taxon>Libellulidae</taxon>
        <taxon>Ladona</taxon>
    </lineage>
</organism>
<evidence type="ECO:0000256" key="1">
    <source>
        <dbReference type="SAM" id="Phobius"/>
    </source>
</evidence>
<accession>A0A8K0P876</accession>
<evidence type="ECO:0008006" key="4">
    <source>
        <dbReference type="Google" id="ProtNLM"/>
    </source>
</evidence>
<dbReference type="PANTHER" id="PTHR28624:SF1">
    <property type="entry name" value="MITOCHONDRIAL POTASSIUM CHANNEL"/>
    <property type="match status" value="1"/>
</dbReference>
<evidence type="ECO:0000313" key="3">
    <source>
        <dbReference type="Proteomes" id="UP000792457"/>
    </source>
</evidence>
<dbReference type="AlphaFoldDB" id="A0A8K0P876"/>
<dbReference type="Proteomes" id="UP000792457">
    <property type="component" value="Unassembled WGS sequence"/>
</dbReference>
<gene>
    <name evidence="2" type="ORF">J437_LFUL015671</name>
</gene>
<comment type="caution">
    <text evidence="2">The sequence shown here is derived from an EMBL/GenBank/DDBJ whole genome shotgun (WGS) entry which is preliminary data.</text>
</comment>
<dbReference type="EMBL" id="KZ308933">
    <property type="protein sequence ID" value="KAG8235638.1"/>
    <property type="molecule type" value="Genomic_DNA"/>
</dbReference>
<reference evidence="2" key="1">
    <citation type="submission" date="2013-04" db="EMBL/GenBank/DDBJ databases">
        <authorList>
            <person name="Qu J."/>
            <person name="Murali S.C."/>
            <person name="Bandaranaike D."/>
            <person name="Bellair M."/>
            <person name="Blankenburg K."/>
            <person name="Chao H."/>
            <person name="Dinh H."/>
            <person name="Doddapaneni H."/>
            <person name="Downs B."/>
            <person name="Dugan-Rocha S."/>
            <person name="Elkadiri S."/>
            <person name="Gnanaolivu R.D."/>
            <person name="Hernandez B."/>
            <person name="Javaid M."/>
            <person name="Jayaseelan J.C."/>
            <person name="Lee S."/>
            <person name="Li M."/>
            <person name="Ming W."/>
            <person name="Munidasa M."/>
            <person name="Muniz J."/>
            <person name="Nguyen L."/>
            <person name="Ongeri F."/>
            <person name="Osuji N."/>
            <person name="Pu L.-L."/>
            <person name="Puazo M."/>
            <person name="Qu C."/>
            <person name="Quiroz J."/>
            <person name="Raj R."/>
            <person name="Weissenberger G."/>
            <person name="Xin Y."/>
            <person name="Zou X."/>
            <person name="Han Y."/>
            <person name="Richards S."/>
            <person name="Worley K."/>
            <person name="Muzny D."/>
            <person name="Gibbs R."/>
        </authorList>
    </citation>
    <scope>NUCLEOTIDE SEQUENCE</scope>
    <source>
        <strain evidence="2">Sampled in the wild</strain>
    </source>
</reference>
<dbReference type="PANTHER" id="PTHR28624">
    <property type="entry name" value="COILED-COIL DOMAIN-CONTAINING PROTEIN 51"/>
    <property type="match status" value="1"/>
</dbReference>
<sequence length="289" mass="33117">MSLQCTIYSCKVGFLSHGRILSVVNCSSRCSTVSKVPPPADVQSLAFQWLKDKLTNVQLLYDELTGLKEVREAQNRVIDAEKNFILAQEVRRRYQGELTSLQKKLKDIYNELDKTPRGEDRYVQLITMEHSLIKEEKRILEIFQEKERNERDFFSTLSSAVKMGHEKERAQAERTKYWSIIGSVFGTLLGMVASSIINNMRMKELRNLINKAVNQNSGVPVDYSDVLNENENQLKTLVSSIQQLNQSFKENTKRSEPVHMKNEEESSYVITSGVIISFILSAALVLVFR</sequence>
<name>A0A8K0P876_LADFU</name>
<protein>
    <recommendedName>
        <fullName evidence="4">Coiled-coil domain-containing protein 51</fullName>
    </recommendedName>
</protein>
<proteinExistence type="predicted"/>
<dbReference type="InterPro" id="IPR037660">
    <property type="entry name" value="CCDC51"/>
</dbReference>
<feature type="transmembrane region" description="Helical" evidence="1">
    <location>
        <begin position="268"/>
        <end position="288"/>
    </location>
</feature>
<feature type="transmembrane region" description="Helical" evidence="1">
    <location>
        <begin position="177"/>
        <end position="197"/>
    </location>
</feature>
<keyword evidence="1" id="KW-0472">Membrane</keyword>
<keyword evidence="1" id="KW-0812">Transmembrane</keyword>